<dbReference type="GO" id="GO:0009229">
    <property type="term" value="P:thiamine diphosphate biosynthetic process"/>
    <property type="evidence" value="ECO:0007669"/>
    <property type="project" value="UniProtKB-UniPathway"/>
</dbReference>
<dbReference type="HAMAP" id="MF_00228">
    <property type="entry name" value="Thz_kinase"/>
    <property type="match status" value="1"/>
</dbReference>
<evidence type="ECO:0000313" key="20">
    <source>
        <dbReference type="Proteomes" id="UP000054350"/>
    </source>
</evidence>
<dbReference type="GO" id="GO:0005829">
    <property type="term" value="C:cytosol"/>
    <property type="evidence" value="ECO:0007669"/>
    <property type="project" value="EnsemblFungi"/>
</dbReference>
<comment type="catalytic activity">
    <reaction evidence="15">
        <text>2-[(2R,5Z)-2-carboxy-4-methylthiazol-5(2H)-ylidene]ethyl phosphate + 4-amino-2-methyl-5-(diphosphooxymethyl)pyrimidine + 2 H(+) = thiamine phosphate + CO2 + diphosphate</text>
        <dbReference type="Rhea" id="RHEA:47844"/>
        <dbReference type="ChEBI" id="CHEBI:15378"/>
        <dbReference type="ChEBI" id="CHEBI:16526"/>
        <dbReference type="ChEBI" id="CHEBI:33019"/>
        <dbReference type="ChEBI" id="CHEBI:37575"/>
        <dbReference type="ChEBI" id="CHEBI:57841"/>
        <dbReference type="ChEBI" id="CHEBI:62899"/>
        <dbReference type="EC" id="2.5.1.3"/>
    </reaction>
</comment>
<keyword evidence="10" id="KW-0067">ATP-binding</keyword>
<dbReference type="eggNOG" id="ENOG502QS2M">
    <property type="taxonomic scope" value="Eukaryota"/>
</dbReference>
<evidence type="ECO:0000256" key="4">
    <source>
        <dbReference type="ARBA" id="ARBA00004868"/>
    </source>
</evidence>
<evidence type="ECO:0000256" key="5">
    <source>
        <dbReference type="ARBA" id="ARBA00005165"/>
    </source>
</evidence>
<evidence type="ECO:0000259" key="18">
    <source>
        <dbReference type="Pfam" id="PF02581"/>
    </source>
</evidence>
<keyword evidence="9 19" id="KW-0418">Kinase</keyword>
<evidence type="ECO:0000256" key="1">
    <source>
        <dbReference type="ARBA" id="ARBA00001771"/>
    </source>
</evidence>
<keyword evidence="8" id="KW-0547">Nucleotide-binding</keyword>
<dbReference type="Proteomes" id="UP000054350">
    <property type="component" value="Unassembled WGS sequence"/>
</dbReference>
<evidence type="ECO:0000256" key="11">
    <source>
        <dbReference type="ARBA" id="ARBA00022842"/>
    </source>
</evidence>
<comment type="catalytic activity">
    <reaction evidence="13">
        <text>4-methyl-5-(2-phosphooxyethyl)-thiazole + 4-amino-2-methyl-5-(diphosphooxymethyl)pyrimidine + H(+) = thiamine phosphate + diphosphate</text>
        <dbReference type="Rhea" id="RHEA:22328"/>
        <dbReference type="ChEBI" id="CHEBI:15378"/>
        <dbReference type="ChEBI" id="CHEBI:33019"/>
        <dbReference type="ChEBI" id="CHEBI:37575"/>
        <dbReference type="ChEBI" id="CHEBI:57841"/>
        <dbReference type="ChEBI" id="CHEBI:58296"/>
        <dbReference type="EC" id="2.5.1.3"/>
    </reaction>
</comment>
<evidence type="ECO:0000313" key="19">
    <source>
        <dbReference type="EMBL" id="KNE64945.1"/>
    </source>
</evidence>
<dbReference type="Gene3D" id="3.40.1190.20">
    <property type="match status" value="1"/>
</dbReference>
<comment type="catalytic activity">
    <reaction evidence="1">
        <text>5-(2-hydroxyethyl)-4-methylthiazole + ATP = 4-methyl-5-(2-phosphooxyethyl)-thiazole + ADP + H(+)</text>
        <dbReference type="Rhea" id="RHEA:24212"/>
        <dbReference type="ChEBI" id="CHEBI:15378"/>
        <dbReference type="ChEBI" id="CHEBI:17957"/>
        <dbReference type="ChEBI" id="CHEBI:30616"/>
        <dbReference type="ChEBI" id="CHEBI:58296"/>
        <dbReference type="ChEBI" id="CHEBI:456216"/>
        <dbReference type="EC" id="2.7.1.50"/>
    </reaction>
</comment>
<dbReference type="InterPro" id="IPR034291">
    <property type="entry name" value="TMP_synthase"/>
</dbReference>
<dbReference type="CDD" id="cd01170">
    <property type="entry name" value="THZ_kinase"/>
    <property type="match status" value="1"/>
</dbReference>
<comment type="pathway">
    <text evidence="5">Cofactor biosynthesis; thiamine diphosphate biosynthesis; thiamine phosphate from 4-amino-2-methyl-5-diphosphomethylpyrimidine and 4-methyl-5-(2-phosphoethyl)-thiazole: step 1/1.</text>
</comment>
<dbReference type="OMA" id="GQTDMPI"/>
<dbReference type="STRING" id="578462.A0A0L0SRE1"/>
<dbReference type="PANTHER" id="PTHR20857:SF23">
    <property type="entry name" value="THIAMINE BIOSYNTHETIC BIFUNCTIONAL ENZYME"/>
    <property type="match status" value="1"/>
</dbReference>
<reference evidence="20" key="2">
    <citation type="submission" date="2009-11" db="EMBL/GenBank/DDBJ databases">
        <title>The Genome Sequence of Allomyces macrogynus strain ATCC 38327.</title>
        <authorList>
            <consortium name="The Broad Institute Genome Sequencing Platform"/>
            <person name="Russ C."/>
            <person name="Cuomo C."/>
            <person name="Shea T."/>
            <person name="Young S.K."/>
            <person name="Zeng Q."/>
            <person name="Koehrsen M."/>
            <person name="Haas B."/>
            <person name="Borodovsky M."/>
            <person name="Guigo R."/>
            <person name="Alvarado L."/>
            <person name="Berlin A."/>
            <person name="Borenstein D."/>
            <person name="Chen Z."/>
            <person name="Engels R."/>
            <person name="Freedman E."/>
            <person name="Gellesch M."/>
            <person name="Goldberg J."/>
            <person name="Griggs A."/>
            <person name="Gujja S."/>
            <person name="Heiman D."/>
            <person name="Hepburn T."/>
            <person name="Howarth C."/>
            <person name="Jen D."/>
            <person name="Larson L."/>
            <person name="Lewis B."/>
            <person name="Mehta T."/>
            <person name="Park D."/>
            <person name="Pearson M."/>
            <person name="Roberts A."/>
            <person name="Saif S."/>
            <person name="Shenoy N."/>
            <person name="Sisk P."/>
            <person name="Stolte C."/>
            <person name="Sykes S."/>
            <person name="Walk T."/>
            <person name="White J."/>
            <person name="Yandava C."/>
            <person name="Burger G."/>
            <person name="Gray M.W."/>
            <person name="Holland P.W.H."/>
            <person name="King N."/>
            <person name="Lang F.B.F."/>
            <person name="Roger A.J."/>
            <person name="Ruiz-Trillo I."/>
            <person name="Lander E."/>
            <person name="Nusbaum C."/>
        </authorList>
    </citation>
    <scope>NUCLEOTIDE SEQUENCE [LARGE SCALE GENOMIC DNA]</scope>
    <source>
        <strain evidence="20">ATCC 38327</strain>
    </source>
</reference>
<dbReference type="NCBIfam" id="NF006830">
    <property type="entry name" value="PRK09355.1"/>
    <property type="match status" value="1"/>
</dbReference>
<dbReference type="FunFam" id="3.20.20.70:FF:000104">
    <property type="entry name" value="Thiamine biosynthetic bifunctional enzyme"/>
    <property type="match status" value="1"/>
</dbReference>
<evidence type="ECO:0000256" key="17">
    <source>
        <dbReference type="ARBA" id="ARBA00061283"/>
    </source>
</evidence>
<evidence type="ECO:0000256" key="7">
    <source>
        <dbReference type="ARBA" id="ARBA00022723"/>
    </source>
</evidence>
<evidence type="ECO:0000256" key="16">
    <source>
        <dbReference type="ARBA" id="ARBA00061146"/>
    </source>
</evidence>
<dbReference type="NCBIfam" id="TIGR00694">
    <property type="entry name" value="thiM"/>
    <property type="match status" value="1"/>
</dbReference>
<gene>
    <name evidence="19" type="ORF">AMAG_10610</name>
</gene>
<protein>
    <submittedName>
        <fullName evidence="19">Hydroxyethylthiazole kinase</fullName>
    </submittedName>
</protein>
<dbReference type="NCBIfam" id="TIGR00693">
    <property type="entry name" value="thiE"/>
    <property type="match status" value="1"/>
</dbReference>
<dbReference type="SUPFAM" id="SSF53613">
    <property type="entry name" value="Ribokinase-like"/>
    <property type="match status" value="1"/>
</dbReference>
<dbReference type="GO" id="GO:0009228">
    <property type="term" value="P:thiamine biosynthetic process"/>
    <property type="evidence" value="ECO:0007669"/>
    <property type="project" value="UniProtKB-KW"/>
</dbReference>
<keyword evidence="6" id="KW-0808">Transferase</keyword>
<comment type="function">
    <text evidence="3">Condenses 4-methyl-5-(beta-hydroxyethyl)thiazole monophosphate (THZ-P) and 2-methyl-4-amino-5-hydroxymethyl pyrimidine pyrophosphate (HMP-PP) to form thiamine monophosphate (TMP).</text>
</comment>
<dbReference type="InterPro" id="IPR029056">
    <property type="entry name" value="Ribokinase-like"/>
</dbReference>
<keyword evidence="20" id="KW-1185">Reference proteome</keyword>
<dbReference type="EMBL" id="GG745346">
    <property type="protein sequence ID" value="KNE64945.1"/>
    <property type="molecule type" value="Genomic_DNA"/>
</dbReference>
<dbReference type="GO" id="GO:0004789">
    <property type="term" value="F:thiamine-phosphate diphosphorylase activity"/>
    <property type="evidence" value="ECO:0007669"/>
    <property type="project" value="UniProtKB-EC"/>
</dbReference>
<evidence type="ECO:0000256" key="14">
    <source>
        <dbReference type="ARBA" id="ARBA00047851"/>
    </source>
</evidence>
<dbReference type="VEuPathDB" id="FungiDB:AMAG_10610"/>
<dbReference type="PANTHER" id="PTHR20857">
    <property type="entry name" value="THIAMINE-PHOSPHATE PYROPHOSPHORYLASE"/>
    <property type="match status" value="1"/>
</dbReference>
<evidence type="ECO:0000256" key="9">
    <source>
        <dbReference type="ARBA" id="ARBA00022777"/>
    </source>
</evidence>
<dbReference type="HAMAP" id="MF_00097">
    <property type="entry name" value="TMP_synthase"/>
    <property type="match status" value="1"/>
</dbReference>
<comment type="similarity">
    <text evidence="17">In the N-terminal section; belongs to the thiamine-phosphate synthase family.</text>
</comment>
<dbReference type="CDD" id="cd00564">
    <property type="entry name" value="TMP_TenI"/>
    <property type="match status" value="1"/>
</dbReference>
<reference evidence="19 20" key="1">
    <citation type="submission" date="2009-11" db="EMBL/GenBank/DDBJ databases">
        <title>Annotation of Allomyces macrogynus ATCC 38327.</title>
        <authorList>
            <consortium name="The Broad Institute Genome Sequencing Platform"/>
            <person name="Russ C."/>
            <person name="Cuomo C."/>
            <person name="Burger G."/>
            <person name="Gray M.W."/>
            <person name="Holland P.W.H."/>
            <person name="King N."/>
            <person name="Lang F.B.F."/>
            <person name="Roger A.J."/>
            <person name="Ruiz-Trillo I."/>
            <person name="Young S.K."/>
            <person name="Zeng Q."/>
            <person name="Gargeya S."/>
            <person name="Fitzgerald M."/>
            <person name="Haas B."/>
            <person name="Abouelleil A."/>
            <person name="Alvarado L."/>
            <person name="Arachchi H.M."/>
            <person name="Berlin A."/>
            <person name="Chapman S.B."/>
            <person name="Gearin G."/>
            <person name="Goldberg J."/>
            <person name="Griggs A."/>
            <person name="Gujja S."/>
            <person name="Hansen M."/>
            <person name="Heiman D."/>
            <person name="Howarth C."/>
            <person name="Larimer J."/>
            <person name="Lui A."/>
            <person name="MacDonald P.J.P."/>
            <person name="McCowen C."/>
            <person name="Montmayeur A."/>
            <person name="Murphy C."/>
            <person name="Neiman D."/>
            <person name="Pearson M."/>
            <person name="Priest M."/>
            <person name="Roberts A."/>
            <person name="Saif S."/>
            <person name="Shea T."/>
            <person name="Sisk P."/>
            <person name="Stolte C."/>
            <person name="Sykes S."/>
            <person name="Wortman J."/>
            <person name="Nusbaum C."/>
            <person name="Birren B."/>
        </authorList>
    </citation>
    <scope>NUCLEOTIDE SEQUENCE [LARGE SCALE GENOMIC DNA]</scope>
    <source>
        <strain evidence="19 20">ATCC 38327</strain>
    </source>
</reference>
<accession>A0A0L0SRE1</accession>
<dbReference type="PRINTS" id="PR01099">
    <property type="entry name" value="HYETHTZKNASE"/>
</dbReference>
<evidence type="ECO:0000256" key="2">
    <source>
        <dbReference type="ARBA" id="ARBA00001946"/>
    </source>
</evidence>
<dbReference type="GO" id="GO:0004417">
    <property type="term" value="F:hydroxyethylthiazole kinase activity"/>
    <property type="evidence" value="ECO:0007669"/>
    <property type="project" value="UniProtKB-EC"/>
</dbReference>
<dbReference type="AlphaFoldDB" id="A0A0L0SRE1"/>
<keyword evidence="11" id="KW-0460">Magnesium</keyword>
<keyword evidence="7" id="KW-0479">Metal-binding</keyword>
<comment type="similarity">
    <text evidence="16">In the C-terminal section; belongs to the Thz kinase family.</text>
</comment>
<dbReference type="InterPro" id="IPR036206">
    <property type="entry name" value="ThiamineP_synth_sf"/>
</dbReference>
<dbReference type="Gene3D" id="3.20.20.70">
    <property type="entry name" value="Aldolase class I"/>
    <property type="match status" value="1"/>
</dbReference>
<evidence type="ECO:0000256" key="15">
    <source>
        <dbReference type="ARBA" id="ARBA00047883"/>
    </source>
</evidence>
<dbReference type="GO" id="GO:0005524">
    <property type="term" value="F:ATP binding"/>
    <property type="evidence" value="ECO:0007669"/>
    <property type="project" value="UniProtKB-KW"/>
</dbReference>
<dbReference type="SUPFAM" id="SSF51391">
    <property type="entry name" value="Thiamin phosphate synthase"/>
    <property type="match status" value="1"/>
</dbReference>
<comment type="catalytic activity">
    <reaction evidence="14">
        <text>2-(2-carboxy-4-methylthiazol-5-yl)ethyl phosphate + 4-amino-2-methyl-5-(diphosphooxymethyl)pyrimidine + 2 H(+) = thiamine phosphate + CO2 + diphosphate</text>
        <dbReference type="Rhea" id="RHEA:47848"/>
        <dbReference type="ChEBI" id="CHEBI:15378"/>
        <dbReference type="ChEBI" id="CHEBI:16526"/>
        <dbReference type="ChEBI" id="CHEBI:33019"/>
        <dbReference type="ChEBI" id="CHEBI:37575"/>
        <dbReference type="ChEBI" id="CHEBI:57841"/>
        <dbReference type="ChEBI" id="CHEBI:62890"/>
        <dbReference type="EC" id="2.5.1.3"/>
    </reaction>
</comment>
<dbReference type="InterPro" id="IPR022998">
    <property type="entry name" value="ThiamineP_synth_TenI"/>
</dbReference>
<dbReference type="InterPro" id="IPR013785">
    <property type="entry name" value="Aldolase_TIM"/>
</dbReference>
<comment type="cofactor">
    <cofactor evidence="2">
        <name>Mg(2+)</name>
        <dbReference type="ChEBI" id="CHEBI:18420"/>
    </cofactor>
</comment>
<evidence type="ECO:0000256" key="8">
    <source>
        <dbReference type="ARBA" id="ARBA00022741"/>
    </source>
</evidence>
<dbReference type="GO" id="GO:0000287">
    <property type="term" value="F:magnesium ion binding"/>
    <property type="evidence" value="ECO:0007669"/>
    <property type="project" value="InterPro"/>
</dbReference>
<dbReference type="Pfam" id="PF02110">
    <property type="entry name" value="HK"/>
    <property type="match status" value="1"/>
</dbReference>
<dbReference type="OrthoDB" id="4994at2759"/>
<sequence length="527" mass="54880">MTPSNKPQLDLSVYLVTDSRMVPEAEFLATVEAALQGGVTLLQLREKSLDTAIFADRARATLALARKYGVPLLINDRLDVALAVGADGVHLGQDDLDAHTARALLGPNKIVGVTVHNIAQAVAAAENGADYLGTCAIFDTATKVHPDGFVPLGIEGVRTLLADMAEHPRLAKMPIVTIGGLNAENIGAVMAETANPRKQLDGVAVVSAIMAQPDAREATAELVDIVKAGKLAPNAQYVANADDALVQAAAHLLAKLRSGQTPLVHHLTNFVVMNDNANAALHIGGSPVMAHAVQEMNDMTGFASALVINVGTLSEHWIEAMLLAGKVANERGIPVILDPVGAGATAYRRETCERLLREVQFAVIKGNAGEIAALANLPGLDVEMRGVDSGDSSPKARIALSRALAQATGAVVVLTGATDFISYTDGDEIKTVALENGSAWLGKLTGTGCTTATLVGCFAGVAELDQRAAAAVAGVLSMGIAAELAVPEAKGPASFKVALFDHLYTLQPEDLVKHARVRVVEVGEDEE</sequence>
<dbReference type="InterPro" id="IPR000417">
    <property type="entry name" value="Hyethyz_kinase"/>
</dbReference>
<feature type="domain" description="Thiamine phosphate synthase/TenI" evidence="18">
    <location>
        <begin position="13"/>
        <end position="209"/>
    </location>
</feature>
<organism evidence="19 20">
    <name type="scientific">Allomyces macrogynus (strain ATCC 38327)</name>
    <name type="common">Allomyces javanicus var. macrogynus</name>
    <dbReference type="NCBI Taxonomy" id="578462"/>
    <lineage>
        <taxon>Eukaryota</taxon>
        <taxon>Fungi</taxon>
        <taxon>Fungi incertae sedis</taxon>
        <taxon>Blastocladiomycota</taxon>
        <taxon>Blastocladiomycetes</taxon>
        <taxon>Blastocladiales</taxon>
        <taxon>Blastocladiaceae</taxon>
        <taxon>Allomyces</taxon>
    </lineage>
</organism>
<proteinExistence type="inferred from homology"/>
<evidence type="ECO:0000256" key="10">
    <source>
        <dbReference type="ARBA" id="ARBA00022840"/>
    </source>
</evidence>
<keyword evidence="12" id="KW-0784">Thiamine biosynthesis</keyword>
<evidence type="ECO:0000256" key="6">
    <source>
        <dbReference type="ARBA" id="ARBA00022679"/>
    </source>
</evidence>
<evidence type="ECO:0000256" key="13">
    <source>
        <dbReference type="ARBA" id="ARBA00047334"/>
    </source>
</evidence>
<evidence type="ECO:0000256" key="3">
    <source>
        <dbReference type="ARBA" id="ARBA00003814"/>
    </source>
</evidence>
<evidence type="ECO:0000256" key="12">
    <source>
        <dbReference type="ARBA" id="ARBA00022977"/>
    </source>
</evidence>
<dbReference type="UniPathway" id="UPA00060">
    <property type="reaction ID" value="UER00139"/>
</dbReference>
<name>A0A0L0SRE1_ALLM3</name>
<comment type="pathway">
    <text evidence="4">Cofactor biosynthesis; thiamine diphosphate biosynthesis; 4-methyl-5-(2-phosphoethyl)-thiazole from 5-(2-hydroxyethyl)-4-methylthiazole: step 1/1.</text>
</comment>
<dbReference type="Pfam" id="PF02581">
    <property type="entry name" value="TMP-TENI"/>
    <property type="match status" value="1"/>
</dbReference>